<evidence type="ECO:0000313" key="2">
    <source>
        <dbReference type="EMBL" id="KAF2447857.1"/>
    </source>
</evidence>
<accession>A0A9P4PPL0</accession>
<feature type="region of interest" description="Disordered" evidence="1">
    <location>
        <begin position="67"/>
        <end position="123"/>
    </location>
</feature>
<gene>
    <name evidence="2" type="ORF">P171DRAFT_408364</name>
</gene>
<proteinExistence type="predicted"/>
<reference evidence="2" key="1">
    <citation type="journal article" date="2020" name="Stud. Mycol.">
        <title>101 Dothideomycetes genomes: a test case for predicting lifestyles and emergence of pathogens.</title>
        <authorList>
            <person name="Haridas S."/>
            <person name="Albert R."/>
            <person name="Binder M."/>
            <person name="Bloem J."/>
            <person name="Labutti K."/>
            <person name="Salamov A."/>
            <person name="Andreopoulos B."/>
            <person name="Baker S."/>
            <person name="Barry K."/>
            <person name="Bills G."/>
            <person name="Bluhm B."/>
            <person name="Cannon C."/>
            <person name="Castanera R."/>
            <person name="Culley D."/>
            <person name="Daum C."/>
            <person name="Ezra D."/>
            <person name="Gonzalez J."/>
            <person name="Henrissat B."/>
            <person name="Kuo A."/>
            <person name="Liang C."/>
            <person name="Lipzen A."/>
            <person name="Lutzoni F."/>
            <person name="Magnuson J."/>
            <person name="Mondo S."/>
            <person name="Nolan M."/>
            <person name="Ohm R."/>
            <person name="Pangilinan J."/>
            <person name="Park H.-J."/>
            <person name="Ramirez L."/>
            <person name="Alfaro M."/>
            <person name="Sun H."/>
            <person name="Tritt A."/>
            <person name="Yoshinaga Y."/>
            <person name="Zwiers L.-H."/>
            <person name="Turgeon B."/>
            <person name="Goodwin S."/>
            <person name="Spatafora J."/>
            <person name="Crous P."/>
            <person name="Grigoriev I."/>
        </authorList>
    </citation>
    <scope>NUCLEOTIDE SEQUENCE</scope>
    <source>
        <strain evidence="2">CBS 690.94</strain>
    </source>
</reference>
<evidence type="ECO:0008006" key="4">
    <source>
        <dbReference type="Google" id="ProtNLM"/>
    </source>
</evidence>
<feature type="compositionally biased region" description="Low complexity" evidence="1">
    <location>
        <begin position="89"/>
        <end position="98"/>
    </location>
</feature>
<organism evidence="2 3">
    <name type="scientific">Karstenula rhodostoma CBS 690.94</name>
    <dbReference type="NCBI Taxonomy" id="1392251"/>
    <lineage>
        <taxon>Eukaryota</taxon>
        <taxon>Fungi</taxon>
        <taxon>Dikarya</taxon>
        <taxon>Ascomycota</taxon>
        <taxon>Pezizomycotina</taxon>
        <taxon>Dothideomycetes</taxon>
        <taxon>Pleosporomycetidae</taxon>
        <taxon>Pleosporales</taxon>
        <taxon>Massarineae</taxon>
        <taxon>Didymosphaeriaceae</taxon>
        <taxon>Karstenula</taxon>
    </lineage>
</organism>
<feature type="compositionally biased region" description="Basic residues" evidence="1">
    <location>
        <begin position="105"/>
        <end position="122"/>
    </location>
</feature>
<dbReference type="EMBL" id="MU001496">
    <property type="protein sequence ID" value="KAF2447857.1"/>
    <property type="molecule type" value="Genomic_DNA"/>
</dbReference>
<dbReference type="OrthoDB" id="1919336at2759"/>
<protein>
    <recommendedName>
        <fullName evidence="4">HMG box domain-containing protein</fullName>
    </recommendedName>
</protein>
<comment type="caution">
    <text evidence="2">The sequence shown here is derived from an EMBL/GenBank/DDBJ whole genome shotgun (WGS) entry which is preliminary data.</text>
</comment>
<dbReference type="AlphaFoldDB" id="A0A9P4PPL0"/>
<dbReference type="Gene3D" id="1.10.30.10">
    <property type="entry name" value="High mobility group box domain"/>
    <property type="match status" value="2"/>
</dbReference>
<evidence type="ECO:0000313" key="3">
    <source>
        <dbReference type="Proteomes" id="UP000799764"/>
    </source>
</evidence>
<keyword evidence="3" id="KW-1185">Reference proteome</keyword>
<feature type="compositionally biased region" description="Basic residues" evidence="1">
    <location>
        <begin position="76"/>
        <end position="88"/>
    </location>
</feature>
<name>A0A9P4PPL0_9PLEO</name>
<sequence>MLARGALCRLAADVPKTSTHDLPRISQLLRTSLFARHGASQPTVGAIARAFRATILEGRRAYATKSATEPTARVKREVKKAVATKKTAKTTTATTAKAKTSDPKKPKKTAAKKDAPKKRAKKVLTAEEKEAQTIRELKKKALLKDSPKRAHASAWQSFASEALKASKNIDDSQSLMKEAAVKFKNLTPAEREHYNQIAIQTSEARTAEYSRWILSHTPEEIVAANLARAALKRKLGRKTRHDKLVDERHNKAPKTTAYMIFTTQRLTSDEFRGIPAVERIKLVANEWKALSPSEKKASASPQAPYAQQLTTMQVFEDQYQAAKAAAAKTAA</sequence>
<dbReference type="InterPro" id="IPR036910">
    <property type="entry name" value="HMG_box_dom_sf"/>
</dbReference>
<dbReference type="SUPFAM" id="SSF47095">
    <property type="entry name" value="HMG-box"/>
    <property type="match status" value="2"/>
</dbReference>
<evidence type="ECO:0000256" key="1">
    <source>
        <dbReference type="SAM" id="MobiDB-lite"/>
    </source>
</evidence>
<dbReference type="Proteomes" id="UP000799764">
    <property type="component" value="Unassembled WGS sequence"/>
</dbReference>